<feature type="transmembrane region" description="Helical" evidence="6">
    <location>
        <begin position="58"/>
        <end position="78"/>
    </location>
</feature>
<keyword evidence="8" id="KW-1185">Reference proteome</keyword>
<evidence type="ECO:0000256" key="6">
    <source>
        <dbReference type="SAM" id="Phobius"/>
    </source>
</evidence>
<reference evidence="7 8" key="1">
    <citation type="submission" date="2018-02" db="EMBL/GenBank/DDBJ databases">
        <title>Genomic Encyclopedia of Archaeal and Bacterial Type Strains, Phase II (KMG-II): from individual species to whole genera.</title>
        <authorList>
            <person name="Goeker M."/>
        </authorList>
    </citation>
    <scope>NUCLEOTIDE SEQUENCE [LARGE SCALE GENOMIC DNA]</scope>
    <source>
        <strain evidence="7 8">DSM 3808</strain>
    </source>
</reference>
<dbReference type="GO" id="GO:0005886">
    <property type="term" value="C:plasma membrane"/>
    <property type="evidence" value="ECO:0007669"/>
    <property type="project" value="UniProtKB-SubCell"/>
</dbReference>
<protein>
    <submittedName>
        <fullName evidence="7">Holin-like protein</fullName>
    </submittedName>
</protein>
<dbReference type="OrthoDB" id="3176438at2"/>
<feature type="transmembrane region" description="Helical" evidence="6">
    <location>
        <begin position="7"/>
        <end position="24"/>
    </location>
</feature>
<feature type="transmembrane region" description="Helical" evidence="6">
    <location>
        <begin position="84"/>
        <end position="107"/>
    </location>
</feature>
<dbReference type="InterPro" id="IPR005538">
    <property type="entry name" value="LrgA/CidA"/>
</dbReference>
<keyword evidence="2" id="KW-1003">Cell membrane</keyword>
<accession>A0A2S6HRI2</accession>
<comment type="caution">
    <text evidence="7">The sequence shown here is derived from an EMBL/GenBank/DDBJ whole genome shotgun (WGS) entry which is preliminary data.</text>
</comment>
<gene>
    <name evidence="7" type="ORF">BXY41_107159</name>
</gene>
<evidence type="ECO:0000256" key="5">
    <source>
        <dbReference type="ARBA" id="ARBA00023136"/>
    </source>
</evidence>
<sequence length="127" mass="14134">MKHIRQFGIILFISLAGEVIHLFIPLPVPASIYGLILMLLGLKTGLIPLEAVEDVSDFLLEIMPMLFIPAAVGLLDSWGSLRPILIPFLVITLFSTVIVMIMTGKVTQFFIETDKKKKGTDHESDNR</sequence>
<dbReference type="RefSeq" id="WP_104437553.1">
    <property type="nucleotide sequence ID" value="NZ_PTJA01000007.1"/>
</dbReference>
<evidence type="ECO:0000256" key="4">
    <source>
        <dbReference type="ARBA" id="ARBA00022989"/>
    </source>
</evidence>
<evidence type="ECO:0000256" key="1">
    <source>
        <dbReference type="ARBA" id="ARBA00004651"/>
    </source>
</evidence>
<evidence type="ECO:0000313" key="8">
    <source>
        <dbReference type="Proteomes" id="UP000237749"/>
    </source>
</evidence>
<evidence type="ECO:0000256" key="2">
    <source>
        <dbReference type="ARBA" id="ARBA00022475"/>
    </source>
</evidence>
<keyword evidence="4 6" id="KW-1133">Transmembrane helix</keyword>
<dbReference type="PANTHER" id="PTHR33931">
    <property type="entry name" value="HOLIN-LIKE PROTEIN CIDA-RELATED"/>
    <property type="match status" value="1"/>
</dbReference>
<feature type="transmembrane region" description="Helical" evidence="6">
    <location>
        <begin position="30"/>
        <end position="46"/>
    </location>
</feature>
<comment type="subcellular location">
    <subcellularLocation>
        <location evidence="1">Cell membrane</location>
        <topology evidence="1">Multi-pass membrane protein</topology>
    </subcellularLocation>
</comment>
<keyword evidence="3 6" id="KW-0812">Transmembrane</keyword>
<evidence type="ECO:0000313" key="7">
    <source>
        <dbReference type="EMBL" id="PPK80230.1"/>
    </source>
</evidence>
<evidence type="ECO:0000256" key="3">
    <source>
        <dbReference type="ARBA" id="ARBA00022692"/>
    </source>
</evidence>
<dbReference type="AlphaFoldDB" id="A0A2S6HRI2"/>
<name>A0A2S6HRI2_9FIRM</name>
<keyword evidence="5 6" id="KW-0472">Membrane</keyword>
<proteinExistence type="predicted"/>
<organism evidence="7 8">
    <name type="scientific">Lacrimispora xylanisolvens</name>
    <dbReference type="NCBI Taxonomy" id="384636"/>
    <lineage>
        <taxon>Bacteria</taxon>
        <taxon>Bacillati</taxon>
        <taxon>Bacillota</taxon>
        <taxon>Clostridia</taxon>
        <taxon>Lachnospirales</taxon>
        <taxon>Lachnospiraceae</taxon>
        <taxon>Lacrimispora</taxon>
    </lineage>
</organism>
<dbReference type="Pfam" id="PF03788">
    <property type="entry name" value="LrgA"/>
    <property type="match status" value="1"/>
</dbReference>
<dbReference type="PANTHER" id="PTHR33931:SF2">
    <property type="entry name" value="HOLIN-LIKE PROTEIN CIDA"/>
    <property type="match status" value="1"/>
</dbReference>
<dbReference type="EMBL" id="PTJA01000007">
    <property type="protein sequence ID" value="PPK80230.1"/>
    <property type="molecule type" value="Genomic_DNA"/>
</dbReference>
<dbReference type="Proteomes" id="UP000237749">
    <property type="component" value="Unassembled WGS sequence"/>
</dbReference>